<evidence type="ECO:0000313" key="6">
    <source>
        <dbReference type="EMBL" id="MBB3974033.1"/>
    </source>
</evidence>
<dbReference type="InterPro" id="IPR036135">
    <property type="entry name" value="MoeA_linker/N_sf"/>
</dbReference>
<comment type="pathway">
    <text evidence="4">Cofactor biosynthesis; molybdopterin biosynthesis.</text>
</comment>
<dbReference type="InterPro" id="IPR005110">
    <property type="entry name" value="MoeA_linker/N"/>
</dbReference>
<dbReference type="PANTHER" id="PTHR10192:SF5">
    <property type="entry name" value="GEPHYRIN"/>
    <property type="match status" value="1"/>
</dbReference>
<gene>
    <name evidence="6" type="ORF">GGR24_002710</name>
</gene>
<protein>
    <recommendedName>
        <fullName evidence="4">Molybdopterin molybdenumtransferase</fullName>
        <ecNumber evidence="4">2.10.1.1</ecNumber>
    </recommendedName>
</protein>
<dbReference type="InterPro" id="IPR038987">
    <property type="entry name" value="MoeA-like"/>
</dbReference>
<reference evidence="6 7" key="1">
    <citation type="submission" date="2020-08" db="EMBL/GenBank/DDBJ databases">
        <title>Genomic Encyclopedia of Type Strains, Phase IV (KMG-IV): sequencing the most valuable type-strain genomes for metagenomic binning, comparative biology and taxonomic classification.</title>
        <authorList>
            <person name="Goeker M."/>
        </authorList>
    </citation>
    <scope>NUCLEOTIDE SEQUENCE [LARGE SCALE GENOMIC DNA]</scope>
    <source>
        <strain evidence="6 7">DSM 25481</strain>
    </source>
</reference>
<dbReference type="SUPFAM" id="SSF53218">
    <property type="entry name" value="Molybdenum cofactor biosynthesis proteins"/>
    <property type="match status" value="1"/>
</dbReference>
<dbReference type="Gene3D" id="3.40.980.10">
    <property type="entry name" value="MoaB/Mog-like domain"/>
    <property type="match status" value="1"/>
</dbReference>
<keyword evidence="4" id="KW-0808">Transferase</keyword>
<dbReference type="InterPro" id="IPR036688">
    <property type="entry name" value="MoeA_C_domain_IV_sf"/>
</dbReference>
<evidence type="ECO:0000256" key="2">
    <source>
        <dbReference type="ARBA" id="ARBA00010763"/>
    </source>
</evidence>
<name>A0A7W6CZN1_9HYPH</name>
<dbReference type="Gene3D" id="3.90.105.10">
    <property type="entry name" value="Molybdopterin biosynthesis moea protein, domain 2"/>
    <property type="match status" value="1"/>
</dbReference>
<dbReference type="RefSeq" id="WP_183395890.1">
    <property type="nucleotide sequence ID" value="NZ_JACIDR010000004.1"/>
</dbReference>
<feature type="domain" description="MoaB/Mog" evidence="5">
    <location>
        <begin position="165"/>
        <end position="290"/>
    </location>
</feature>
<evidence type="ECO:0000256" key="4">
    <source>
        <dbReference type="RuleBase" id="RU365090"/>
    </source>
</evidence>
<dbReference type="GO" id="GO:0046872">
    <property type="term" value="F:metal ion binding"/>
    <property type="evidence" value="ECO:0007669"/>
    <property type="project" value="UniProtKB-UniRule"/>
</dbReference>
<dbReference type="EC" id="2.10.1.1" evidence="4"/>
<dbReference type="GO" id="GO:0061599">
    <property type="term" value="F:molybdopterin molybdotransferase activity"/>
    <property type="evidence" value="ECO:0007669"/>
    <property type="project" value="UniProtKB-UniRule"/>
</dbReference>
<keyword evidence="4" id="KW-0501">Molybdenum cofactor biosynthesis</keyword>
<keyword evidence="7" id="KW-1185">Reference proteome</keyword>
<proteinExistence type="inferred from homology"/>
<dbReference type="AlphaFoldDB" id="A0A7W6CZN1"/>
<accession>A0A7W6CZN1</accession>
<dbReference type="GO" id="GO:0005829">
    <property type="term" value="C:cytosol"/>
    <property type="evidence" value="ECO:0007669"/>
    <property type="project" value="TreeGrafter"/>
</dbReference>
<dbReference type="Pfam" id="PF00994">
    <property type="entry name" value="MoCF_biosynth"/>
    <property type="match status" value="1"/>
</dbReference>
<dbReference type="Gene3D" id="2.170.190.11">
    <property type="entry name" value="Molybdopterin biosynthesis moea protein, domain 3"/>
    <property type="match status" value="1"/>
</dbReference>
<comment type="cofactor">
    <cofactor evidence="4">
        <name>Mg(2+)</name>
        <dbReference type="ChEBI" id="CHEBI:18420"/>
    </cofactor>
</comment>
<dbReference type="Pfam" id="PF03453">
    <property type="entry name" value="MoeA_N"/>
    <property type="match status" value="1"/>
</dbReference>
<evidence type="ECO:0000313" key="7">
    <source>
        <dbReference type="Proteomes" id="UP000528964"/>
    </source>
</evidence>
<dbReference type="PANTHER" id="PTHR10192">
    <property type="entry name" value="MOLYBDOPTERIN BIOSYNTHESIS PROTEIN"/>
    <property type="match status" value="1"/>
</dbReference>
<dbReference type="SUPFAM" id="SSF63882">
    <property type="entry name" value="MoeA N-terminal region -like"/>
    <property type="match status" value="1"/>
</dbReference>
<keyword evidence="4" id="KW-0479">Metal-binding</keyword>
<evidence type="ECO:0000256" key="3">
    <source>
        <dbReference type="ARBA" id="ARBA00047317"/>
    </source>
</evidence>
<keyword evidence="4" id="KW-0460">Magnesium</keyword>
<comment type="catalytic activity">
    <reaction evidence="3">
        <text>adenylyl-molybdopterin + molybdate = Mo-molybdopterin + AMP + H(+)</text>
        <dbReference type="Rhea" id="RHEA:35047"/>
        <dbReference type="ChEBI" id="CHEBI:15378"/>
        <dbReference type="ChEBI" id="CHEBI:36264"/>
        <dbReference type="ChEBI" id="CHEBI:62727"/>
        <dbReference type="ChEBI" id="CHEBI:71302"/>
        <dbReference type="ChEBI" id="CHEBI:456215"/>
        <dbReference type="EC" id="2.10.1.1"/>
    </reaction>
</comment>
<dbReference type="EMBL" id="JACIDR010000004">
    <property type="protein sequence ID" value="MBB3974033.1"/>
    <property type="molecule type" value="Genomic_DNA"/>
</dbReference>
<dbReference type="GO" id="GO:0006777">
    <property type="term" value="P:Mo-molybdopterin cofactor biosynthetic process"/>
    <property type="evidence" value="ECO:0007669"/>
    <property type="project" value="UniProtKB-UniRule"/>
</dbReference>
<comment type="similarity">
    <text evidence="2 4">Belongs to the MoeA family.</text>
</comment>
<dbReference type="SMART" id="SM00852">
    <property type="entry name" value="MoCF_biosynth"/>
    <property type="match status" value="1"/>
</dbReference>
<dbReference type="InterPro" id="IPR001453">
    <property type="entry name" value="MoaB/Mog_dom"/>
</dbReference>
<dbReference type="Gene3D" id="2.40.340.10">
    <property type="entry name" value="MoeA, C-terminal, domain IV"/>
    <property type="match status" value="1"/>
</dbReference>
<evidence type="ECO:0000256" key="1">
    <source>
        <dbReference type="ARBA" id="ARBA00002901"/>
    </source>
</evidence>
<keyword evidence="4" id="KW-0500">Molybdenum</keyword>
<dbReference type="SUPFAM" id="SSF63867">
    <property type="entry name" value="MoeA C-terminal domain-like"/>
    <property type="match status" value="1"/>
</dbReference>
<dbReference type="Proteomes" id="UP000528964">
    <property type="component" value="Unassembled WGS sequence"/>
</dbReference>
<dbReference type="InterPro" id="IPR036425">
    <property type="entry name" value="MoaB/Mog-like_dom_sf"/>
</dbReference>
<evidence type="ECO:0000259" key="5">
    <source>
        <dbReference type="SMART" id="SM00852"/>
    </source>
</evidence>
<sequence length="367" mass="36278">MSGAASRALAPLDEALALLAGLASPVAATQVLSAAAIGRVSAADVLAPVDVPACRTALRDGWAADAASITGASPYAPVTPRRPPVWVEAGAPLPPGADVVLPPEALVGREIMEDAPALDGVRNAGEEVRAGALLLVAGERLTPMRHAGLAAAGVTSIAIRAPRLRLIMTGAPAPAVGDALSAAIAALSAAAGASVETLAAPDDVERIAKAIGADGADAIFVVGGTGEGRTDRSAEALGAAGDLMLHGLALRPGETAGLGAAAGRPVLLSPGRPEAALAVFVALLRPLLGVLSGAGAPPTQRAPLTRKIASTIGLTEVVFVRRVDGGVEPLGGAGLPIAQLSRADGAVLVNPDREGYPERAEVEVTPL</sequence>
<comment type="caution">
    <text evidence="6">The sequence shown here is derived from an EMBL/GenBank/DDBJ whole genome shotgun (WGS) entry which is preliminary data.</text>
</comment>
<dbReference type="UniPathway" id="UPA00344"/>
<organism evidence="6 7">
    <name type="scientific">Hansschlegelia beijingensis</name>
    <dbReference type="NCBI Taxonomy" id="1133344"/>
    <lineage>
        <taxon>Bacteria</taxon>
        <taxon>Pseudomonadati</taxon>
        <taxon>Pseudomonadota</taxon>
        <taxon>Alphaproteobacteria</taxon>
        <taxon>Hyphomicrobiales</taxon>
        <taxon>Methylopilaceae</taxon>
        <taxon>Hansschlegelia</taxon>
    </lineage>
</organism>
<comment type="function">
    <text evidence="1 4">Catalyzes the insertion of molybdate into adenylated molybdopterin with the concomitant release of AMP.</text>
</comment>